<keyword evidence="2" id="KW-1185">Reference proteome</keyword>
<evidence type="ECO:0000313" key="2">
    <source>
        <dbReference type="Proteomes" id="UP000314294"/>
    </source>
</evidence>
<sequence length="97" mass="10619">MMAAAAAACCQCSDSSSVLVLAGVSPGFIGDFQESFMPRCHKRAPYLREGNQRPSDMDAAAVLRRPIFSHHMSYGTQAWTLPAQSSIRPRYQAREIG</sequence>
<protein>
    <submittedName>
        <fullName evidence="1">Uncharacterized protein</fullName>
    </submittedName>
</protein>
<accession>A0A4Z2J5X4</accession>
<proteinExistence type="predicted"/>
<name>A0A4Z2J5X4_9TELE</name>
<evidence type="ECO:0000313" key="1">
    <source>
        <dbReference type="EMBL" id="TNN85570.1"/>
    </source>
</evidence>
<gene>
    <name evidence="1" type="ORF">EYF80_004203</name>
</gene>
<comment type="caution">
    <text evidence="1">The sequence shown here is derived from an EMBL/GenBank/DDBJ whole genome shotgun (WGS) entry which is preliminary data.</text>
</comment>
<dbReference type="Proteomes" id="UP000314294">
    <property type="component" value="Unassembled WGS sequence"/>
</dbReference>
<organism evidence="1 2">
    <name type="scientific">Liparis tanakae</name>
    <name type="common">Tanaka's snailfish</name>
    <dbReference type="NCBI Taxonomy" id="230148"/>
    <lineage>
        <taxon>Eukaryota</taxon>
        <taxon>Metazoa</taxon>
        <taxon>Chordata</taxon>
        <taxon>Craniata</taxon>
        <taxon>Vertebrata</taxon>
        <taxon>Euteleostomi</taxon>
        <taxon>Actinopterygii</taxon>
        <taxon>Neopterygii</taxon>
        <taxon>Teleostei</taxon>
        <taxon>Neoteleostei</taxon>
        <taxon>Acanthomorphata</taxon>
        <taxon>Eupercaria</taxon>
        <taxon>Perciformes</taxon>
        <taxon>Cottioidei</taxon>
        <taxon>Cottales</taxon>
        <taxon>Liparidae</taxon>
        <taxon>Liparis</taxon>
    </lineage>
</organism>
<dbReference type="EMBL" id="SRLO01000020">
    <property type="protein sequence ID" value="TNN85570.1"/>
    <property type="molecule type" value="Genomic_DNA"/>
</dbReference>
<reference evidence="1 2" key="1">
    <citation type="submission" date="2019-03" db="EMBL/GenBank/DDBJ databases">
        <title>First draft genome of Liparis tanakae, snailfish: a comprehensive survey of snailfish specific genes.</title>
        <authorList>
            <person name="Kim W."/>
            <person name="Song I."/>
            <person name="Jeong J.-H."/>
            <person name="Kim D."/>
            <person name="Kim S."/>
            <person name="Ryu S."/>
            <person name="Song J.Y."/>
            <person name="Lee S.K."/>
        </authorList>
    </citation>
    <scope>NUCLEOTIDE SEQUENCE [LARGE SCALE GENOMIC DNA]</scope>
    <source>
        <tissue evidence="1">Muscle</tissue>
    </source>
</reference>
<dbReference type="AlphaFoldDB" id="A0A4Z2J5X4"/>